<dbReference type="SUPFAM" id="SSF54285">
    <property type="entry name" value="MoaD/ThiS"/>
    <property type="match status" value="1"/>
</dbReference>
<dbReference type="EMBL" id="CAFBRC010000020">
    <property type="protein sequence ID" value="CAB5073416.1"/>
    <property type="molecule type" value="Genomic_DNA"/>
</dbReference>
<evidence type="ECO:0000313" key="2">
    <source>
        <dbReference type="EMBL" id="CAB4702601.1"/>
    </source>
</evidence>
<dbReference type="PANTHER" id="PTHR34472">
    <property type="entry name" value="SULFUR CARRIER PROTEIN THIS"/>
    <property type="match status" value="1"/>
</dbReference>
<dbReference type="EMBL" id="CAEZXB010000008">
    <property type="protein sequence ID" value="CAB4673571.1"/>
    <property type="molecule type" value="Genomic_DNA"/>
</dbReference>
<dbReference type="PANTHER" id="PTHR34472:SF1">
    <property type="entry name" value="SULFUR CARRIER PROTEIN THIS"/>
    <property type="match status" value="1"/>
</dbReference>
<evidence type="ECO:0000313" key="3">
    <source>
        <dbReference type="EMBL" id="CAB4844990.1"/>
    </source>
</evidence>
<evidence type="ECO:0000313" key="4">
    <source>
        <dbReference type="EMBL" id="CAB5073416.1"/>
    </source>
</evidence>
<dbReference type="CDD" id="cd00565">
    <property type="entry name" value="Ubl_ThiS"/>
    <property type="match status" value="1"/>
</dbReference>
<dbReference type="InterPro" id="IPR012675">
    <property type="entry name" value="Beta-grasp_dom_sf"/>
</dbReference>
<evidence type="ECO:0000313" key="1">
    <source>
        <dbReference type="EMBL" id="CAB4673571.1"/>
    </source>
</evidence>
<proteinExistence type="predicted"/>
<protein>
    <submittedName>
        <fullName evidence="3">Unannotated protein</fullName>
    </submittedName>
</protein>
<dbReference type="EMBL" id="CAEZXN010000033">
    <property type="protein sequence ID" value="CAB4702601.1"/>
    <property type="molecule type" value="Genomic_DNA"/>
</dbReference>
<dbReference type="InterPro" id="IPR003749">
    <property type="entry name" value="ThiS/MoaD-like"/>
</dbReference>
<dbReference type="AlphaFoldDB" id="A0A6J7BI71"/>
<dbReference type="InterPro" id="IPR016155">
    <property type="entry name" value="Mopterin_synth/thiamin_S_b"/>
</dbReference>
<dbReference type="EMBL" id="CAFBAA010000042">
    <property type="protein sequence ID" value="CAB4844990.1"/>
    <property type="molecule type" value="Genomic_DNA"/>
</dbReference>
<dbReference type="Gene3D" id="3.10.20.30">
    <property type="match status" value="1"/>
</dbReference>
<sequence length="67" mass="7043">MISITLNGTSREVPSNTTVESIVREITTATQGIAVAVDESVVRRTDWANTVLQSGARVDVLTAVQGG</sequence>
<organism evidence="3">
    <name type="scientific">freshwater metagenome</name>
    <dbReference type="NCBI Taxonomy" id="449393"/>
    <lineage>
        <taxon>unclassified sequences</taxon>
        <taxon>metagenomes</taxon>
        <taxon>ecological metagenomes</taxon>
    </lineage>
</organism>
<dbReference type="NCBIfam" id="TIGR01683">
    <property type="entry name" value="thiS"/>
    <property type="match status" value="1"/>
</dbReference>
<name>A0A6J7BI71_9ZZZZ</name>
<dbReference type="Pfam" id="PF02597">
    <property type="entry name" value="ThiS"/>
    <property type="match status" value="1"/>
</dbReference>
<gene>
    <name evidence="1" type="ORF">UFOPK2342_00603</name>
    <name evidence="2" type="ORF">UFOPK2423_01258</name>
    <name evidence="3" type="ORF">UFOPK3266_01332</name>
    <name evidence="4" type="ORF">UFOPK4367_00436</name>
</gene>
<accession>A0A6J7BI71</accession>
<reference evidence="3" key="1">
    <citation type="submission" date="2020-05" db="EMBL/GenBank/DDBJ databases">
        <authorList>
            <person name="Chiriac C."/>
            <person name="Salcher M."/>
            <person name="Ghai R."/>
            <person name="Kavagutti S V."/>
        </authorList>
    </citation>
    <scope>NUCLEOTIDE SEQUENCE</scope>
</reference>
<dbReference type="InterPro" id="IPR010035">
    <property type="entry name" value="Thi_S"/>
</dbReference>